<dbReference type="GO" id="GO:0035493">
    <property type="term" value="P:SNARE complex assembly"/>
    <property type="evidence" value="ECO:0007669"/>
    <property type="project" value="TreeGrafter"/>
</dbReference>
<dbReference type="GO" id="GO:0000323">
    <property type="term" value="C:lytic vacuole"/>
    <property type="evidence" value="ECO:0007669"/>
    <property type="project" value="TreeGrafter"/>
</dbReference>
<name>A0A540LAL1_MALBA</name>
<dbReference type="PANTHER" id="PTHR15157">
    <property type="entry name" value="UV RADIATION RESISTANCE-ASSOCIATED GENE PROTEIN"/>
    <property type="match status" value="1"/>
</dbReference>
<dbReference type="PANTHER" id="PTHR15157:SF25">
    <property type="entry name" value="OS07G0418000 PROTEIN"/>
    <property type="match status" value="1"/>
</dbReference>
<dbReference type="AlphaFoldDB" id="A0A540LAL1"/>
<dbReference type="STRING" id="106549.A0A540LAL1"/>
<dbReference type="Proteomes" id="UP000315295">
    <property type="component" value="Unassembled WGS sequence"/>
</dbReference>
<protein>
    <submittedName>
        <fullName evidence="1">Uncharacterized protein</fullName>
    </submittedName>
</protein>
<keyword evidence="2" id="KW-1185">Reference proteome</keyword>
<proteinExistence type="predicted"/>
<dbReference type="GO" id="GO:0000149">
    <property type="term" value="F:SNARE binding"/>
    <property type="evidence" value="ECO:0007669"/>
    <property type="project" value="TreeGrafter"/>
</dbReference>
<dbReference type="GO" id="GO:0005768">
    <property type="term" value="C:endosome"/>
    <property type="evidence" value="ECO:0007669"/>
    <property type="project" value="TreeGrafter"/>
</dbReference>
<accession>A0A540LAL1</accession>
<dbReference type="EMBL" id="VIEB01000675">
    <property type="protein sequence ID" value="TQD83497.1"/>
    <property type="molecule type" value="Genomic_DNA"/>
</dbReference>
<sequence>MGVLLLKTEGQLYSTVWIQLLDDWVLEQMYTVRPVVETGYENLLLVRLLLEMRMPSIRESSVAEGLTMEGILEKWSELKPVIMAEWGVERDALIHLFGKVRDEWMDEDLTTWIGANRNDHLTDLLLGEYSSVFRPCHSLASSFPHSSFAQARFGNALLRELAGVTIPPEKIFGLGSGPKVEVLKQLQKKPEHQGLKLHFVEDQLAILKNVIKEPELDGWNLYLGNWGYNTQKEREEAETIPRIQIVELSDFSKKLK</sequence>
<reference evidence="1 2" key="1">
    <citation type="journal article" date="2019" name="G3 (Bethesda)">
        <title>Sequencing of a Wild Apple (Malus baccata) Genome Unravels the Differences Between Cultivated and Wild Apple Species Regarding Disease Resistance and Cold Tolerance.</title>
        <authorList>
            <person name="Chen X."/>
        </authorList>
    </citation>
    <scope>NUCLEOTIDE SEQUENCE [LARGE SCALE GENOMIC DNA]</scope>
    <source>
        <strain evidence="2">cv. Shandingzi</strain>
        <tissue evidence="1">Leaves</tissue>
    </source>
</reference>
<gene>
    <name evidence="1" type="ORF">C1H46_030938</name>
</gene>
<evidence type="ECO:0000313" key="2">
    <source>
        <dbReference type="Proteomes" id="UP000315295"/>
    </source>
</evidence>
<organism evidence="1 2">
    <name type="scientific">Malus baccata</name>
    <name type="common">Siberian crab apple</name>
    <name type="synonym">Pyrus baccata</name>
    <dbReference type="NCBI Taxonomy" id="106549"/>
    <lineage>
        <taxon>Eukaryota</taxon>
        <taxon>Viridiplantae</taxon>
        <taxon>Streptophyta</taxon>
        <taxon>Embryophyta</taxon>
        <taxon>Tracheophyta</taxon>
        <taxon>Spermatophyta</taxon>
        <taxon>Magnoliopsida</taxon>
        <taxon>eudicotyledons</taxon>
        <taxon>Gunneridae</taxon>
        <taxon>Pentapetalae</taxon>
        <taxon>rosids</taxon>
        <taxon>fabids</taxon>
        <taxon>Rosales</taxon>
        <taxon>Rosaceae</taxon>
        <taxon>Amygdaloideae</taxon>
        <taxon>Maleae</taxon>
        <taxon>Malus</taxon>
    </lineage>
</organism>
<evidence type="ECO:0000313" key="1">
    <source>
        <dbReference type="EMBL" id="TQD83497.1"/>
    </source>
</evidence>
<comment type="caution">
    <text evidence="1">The sequence shown here is derived from an EMBL/GenBank/DDBJ whole genome shotgun (WGS) entry which is preliminary data.</text>
</comment>